<reference evidence="1" key="1">
    <citation type="submission" date="2020-02" db="EMBL/GenBank/DDBJ databases">
        <title>The mitochondrial genome of the bone-eating worm Osedax rubiplumus (Annelida, Siboglinidae).</title>
        <authorList>
            <person name="Zhou Y.-D."/>
            <person name="Li Y.-N."/>
            <person name="Cheng H."/>
            <person name="Halanych K.M."/>
            <person name="Wang C.-S."/>
        </authorList>
    </citation>
    <scope>NUCLEOTIDE SEQUENCE</scope>
</reference>
<sequence length="51" mass="6031">MPHLAPMSWMFLPSLFFFSIIMTASMIWWTSSISFPCSTNSLTHSMEWNWI</sequence>
<keyword evidence="1" id="KW-0496">Mitochondrion</keyword>
<geneLocation type="mitochondrion" evidence="1"/>
<dbReference type="EMBL" id="MT108936">
    <property type="protein sequence ID" value="QJQ26874.1"/>
    <property type="molecule type" value="Genomic_DNA"/>
</dbReference>
<proteinExistence type="predicted"/>
<gene>
    <name evidence="1" type="primary">ATP8</name>
</gene>
<organism evidence="1">
    <name type="scientific">Osedax rubiplumus</name>
    <name type="common">Bone-eating worm</name>
    <name type="synonym">Polychaete worm</name>
    <dbReference type="NCBI Taxonomy" id="283784"/>
    <lineage>
        <taxon>Eukaryota</taxon>
        <taxon>Metazoa</taxon>
        <taxon>Spiralia</taxon>
        <taxon>Lophotrochozoa</taxon>
        <taxon>Annelida</taxon>
        <taxon>Polychaeta</taxon>
        <taxon>Sedentaria</taxon>
        <taxon>Canalipalpata</taxon>
        <taxon>Sabellida</taxon>
        <taxon>Siboglinidae</taxon>
        <taxon>Osedax</taxon>
    </lineage>
</organism>
<dbReference type="AlphaFoldDB" id="A0A6M4AFR3"/>
<dbReference type="EMBL" id="MT108937">
    <property type="protein sequence ID" value="QJQ26887.1"/>
    <property type="molecule type" value="Genomic_DNA"/>
</dbReference>
<accession>A0A6M4AFR3</accession>
<evidence type="ECO:0000313" key="1">
    <source>
        <dbReference type="EMBL" id="QJQ26874.1"/>
    </source>
</evidence>
<name>A0A6M4AFR3_OSERU</name>
<protein>
    <submittedName>
        <fullName evidence="1">ATP synthase subunit 8</fullName>
    </submittedName>
</protein>